<keyword evidence="3" id="KW-1003">Cell membrane</keyword>
<protein>
    <submittedName>
        <fullName evidence="9">MFS transporter</fullName>
    </submittedName>
</protein>
<evidence type="ECO:0000313" key="10">
    <source>
        <dbReference type="Proteomes" id="UP000659344"/>
    </source>
</evidence>
<dbReference type="RefSeq" id="WP_188534917.1">
    <property type="nucleotide sequence ID" value="NZ_BMFT01000001.1"/>
</dbReference>
<feature type="transmembrane region" description="Helical" evidence="7">
    <location>
        <begin position="379"/>
        <end position="397"/>
    </location>
</feature>
<dbReference type="SUPFAM" id="SSF103473">
    <property type="entry name" value="MFS general substrate transporter"/>
    <property type="match status" value="1"/>
</dbReference>
<feature type="transmembrane region" description="Helical" evidence="7">
    <location>
        <begin position="315"/>
        <end position="335"/>
    </location>
</feature>
<dbReference type="PROSITE" id="PS50850">
    <property type="entry name" value="MFS"/>
    <property type="match status" value="1"/>
</dbReference>
<keyword evidence="4 7" id="KW-0812">Transmembrane</keyword>
<dbReference type="Gene3D" id="1.20.1250.20">
    <property type="entry name" value="MFS general substrate transporter like domains"/>
    <property type="match status" value="2"/>
</dbReference>
<evidence type="ECO:0000256" key="6">
    <source>
        <dbReference type="ARBA" id="ARBA00023136"/>
    </source>
</evidence>
<feature type="domain" description="Major facilitator superfamily (MFS) profile" evidence="8">
    <location>
        <begin position="223"/>
        <end position="408"/>
    </location>
</feature>
<name>A0ABQ1Y2K3_9BACL</name>
<evidence type="ECO:0000256" key="1">
    <source>
        <dbReference type="ARBA" id="ARBA00004651"/>
    </source>
</evidence>
<evidence type="ECO:0000259" key="8">
    <source>
        <dbReference type="PROSITE" id="PS50850"/>
    </source>
</evidence>
<evidence type="ECO:0000256" key="2">
    <source>
        <dbReference type="ARBA" id="ARBA00022448"/>
    </source>
</evidence>
<feature type="transmembrane region" description="Helical" evidence="7">
    <location>
        <begin position="143"/>
        <end position="164"/>
    </location>
</feature>
<dbReference type="Proteomes" id="UP000659344">
    <property type="component" value="Unassembled WGS sequence"/>
</dbReference>
<sequence>MSTSIQMLRNSYVRIIIISNLWSQLGIWIRNFAVLLYVMEKTRGDAFAVSMISVAEYAPIFIFSFIGGVFADRWRPKRTMIWCESLSALSVFVVFLVLNTGSWEAVFFATLCSSILSQFAQPSGMKLFKKHVRDEDAPSCMSLLQTLFSVFMITGPVLGTLAYQQLGIELSMLFTSVSFLLSAVAMFFIPADPNAQQHNLNVQTPSLFNEMIDGIRYVISKKVILWLSVCFMLVGLGVGLISPLGIFIITEQLNLPVEYLQWITIPYGLGEIIGGILTFTLAAKIAPQRFLLLGLLVNGAGLFLIGLSTELWITMIAQFLIALLQPAIFIGNNALVMQHTKQDYIGRVTGIRTPLMTGAMLIMMSFSGVLKNMLSLTTVYEMAGLCFLAGIFIIFPVRKRANPSKSYL</sequence>
<proteinExistence type="predicted"/>
<keyword evidence="6 7" id="KW-0472">Membrane</keyword>
<comment type="caution">
    <text evidence="9">The sequence shown here is derived from an EMBL/GenBank/DDBJ whole genome shotgun (WGS) entry which is preliminary data.</text>
</comment>
<reference evidence="10" key="1">
    <citation type="journal article" date="2019" name="Int. J. Syst. Evol. Microbiol.">
        <title>The Global Catalogue of Microorganisms (GCM) 10K type strain sequencing project: providing services to taxonomists for standard genome sequencing and annotation.</title>
        <authorList>
            <consortium name="The Broad Institute Genomics Platform"/>
            <consortium name="The Broad Institute Genome Sequencing Center for Infectious Disease"/>
            <person name="Wu L."/>
            <person name="Ma J."/>
        </authorList>
    </citation>
    <scope>NUCLEOTIDE SEQUENCE [LARGE SCALE GENOMIC DNA]</scope>
    <source>
        <strain evidence="10">CGMCC 1.12769</strain>
    </source>
</reference>
<evidence type="ECO:0000313" key="9">
    <source>
        <dbReference type="EMBL" id="GGH10352.1"/>
    </source>
</evidence>
<keyword evidence="2" id="KW-0813">Transport</keyword>
<gene>
    <name evidence="9" type="ORF">GCM10008013_01780</name>
</gene>
<keyword evidence="5 7" id="KW-1133">Transmembrane helix</keyword>
<evidence type="ECO:0000256" key="7">
    <source>
        <dbReference type="SAM" id="Phobius"/>
    </source>
</evidence>
<dbReference type="CDD" id="cd06173">
    <property type="entry name" value="MFS_MefA_like"/>
    <property type="match status" value="1"/>
</dbReference>
<evidence type="ECO:0000256" key="5">
    <source>
        <dbReference type="ARBA" id="ARBA00022989"/>
    </source>
</evidence>
<dbReference type="InterPro" id="IPR011701">
    <property type="entry name" value="MFS"/>
</dbReference>
<feature type="transmembrane region" description="Helical" evidence="7">
    <location>
        <begin position="46"/>
        <end position="69"/>
    </location>
</feature>
<feature type="transmembrane region" description="Helical" evidence="7">
    <location>
        <begin position="170"/>
        <end position="189"/>
    </location>
</feature>
<dbReference type="PANTHER" id="PTHR43266">
    <property type="entry name" value="MACROLIDE-EFFLUX PROTEIN"/>
    <property type="match status" value="1"/>
</dbReference>
<feature type="transmembrane region" description="Helical" evidence="7">
    <location>
        <begin position="223"/>
        <end position="250"/>
    </location>
</feature>
<dbReference type="InterPro" id="IPR020846">
    <property type="entry name" value="MFS_dom"/>
</dbReference>
<dbReference type="EMBL" id="BMFT01000001">
    <property type="protein sequence ID" value="GGH10352.1"/>
    <property type="molecule type" value="Genomic_DNA"/>
</dbReference>
<dbReference type="PANTHER" id="PTHR43266:SF8">
    <property type="entry name" value="MACROLIDE-EFFLUX PROTEIN"/>
    <property type="match status" value="1"/>
</dbReference>
<comment type="subcellular location">
    <subcellularLocation>
        <location evidence="1">Cell membrane</location>
        <topology evidence="1">Multi-pass membrane protein</topology>
    </subcellularLocation>
</comment>
<accession>A0ABQ1Y2K3</accession>
<evidence type="ECO:0000256" key="4">
    <source>
        <dbReference type="ARBA" id="ARBA00022692"/>
    </source>
</evidence>
<keyword evidence="10" id="KW-1185">Reference proteome</keyword>
<dbReference type="InterPro" id="IPR036259">
    <property type="entry name" value="MFS_trans_sf"/>
</dbReference>
<organism evidence="9 10">
    <name type="scientific">Paenibacillus segetis</name>
    <dbReference type="NCBI Taxonomy" id="1325360"/>
    <lineage>
        <taxon>Bacteria</taxon>
        <taxon>Bacillati</taxon>
        <taxon>Bacillota</taxon>
        <taxon>Bacilli</taxon>
        <taxon>Bacillales</taxon>
        <taxon>Paenibacillaceae</taxon>
        <taxon>Paenibacillus</taxon>
    </lineage>
</organism>
<feature type="transmembrane region" description="Helical" evidence="7">
    <location>
        <begin position="355"/>
        <end position="373"/>
    </location>
</feature>
<feature type="transmembrane region" description="Helical" evidence="7">
    <location>
        <begin position="12"/>
        <end position="34"/>
    </location>
</feature>
<feature type="transmembrane region" description="Helical" evidence="7">
    <location>
        <begin position="262"/>
        <end position="283"/>
    </location>
</feature>
<evidence type="ECO:0000256" key="3">
    <source>
        <dbReference type="ARBA" id="ARBA00022475"/>
    </source>
</evidence>
<dbReference type="Pfam" id="PF07690">
    <property type="entry name" value="MFS_1"/>
    <property type="match status" value="1"/>
</dbReference>
<feature type="transmembrane region" description="Helical" evidence="7">
    <location>
        <begin position="290"/>
        <end position="309"/>
    </location>
</feature>